<proteinExistence type="predicted"/>
<dbReference type="AlphaFoldDB" id="W9QTD9"/>
<organism evidence="3 4">
    <name type="scientific">Morus notabilis</name>
    <dbReference type="NCBI Taxonomy" id="981085"/>
    <lineage>
        <taxon>Eukaryota</taxon>
        <taxon>Viridiplantae</taxon>
        <taxon>Streptophyta</taxon>
        <taxon>Embryophyta</taxon>
        <taxon>Tracheophyta</taxon>
        <taxon>Spermatophyta</taxon>
        <taxon>Magnoliopsida</taxon>
        <taxon>eudicotyledons</taxon>
        <taxon>Gunneridae</taxon>
        <taxon>Pentapetalae</taxon>
        <taxon>rosids</taxon>
        <taxon>fabids</taxon>
        <taxon>Rosales</taxon>
        <taxon>Moraceae</taxon>
        <taxon>Moreae</taxon>
        <taxon>Morus</taxon>
    </lineage>
</organism>
<dbReference type="InterPro" id="IPR046796">
    <property type="entry name" value="Transposase_32_dom"/>
</dbReference>
<protein>
    <recommendedName>
        <fullName evidence="2">Putative plant transposon protein domain-containing protein</fullName>
    </recommendedName>
</protein>
<dbReference type="EMBL" id="KE344110">
    <property type="protein sequence ID" value="EXB53755.1"/>
    <property type="molecule type" value="Genomic_DNA"/>
</dbReference>
<dbReference type="Proteomes" id="UP000030645">
    <property type="component" value="Unassembled WGS sequence"/>
</dbReference>
<sequence length="287" mass="32058">MGQPAFITRVIHQHGWRQFCQHPSNPIVPLVREFYANLLDFNQETVFVQNVKVPFTARAINSIFGLEEVVDEYVDFASEVTDEQLEVVLAEVAIEGATWQISPQGAYTCIRKELKRHAQIWYHFLTARFMPSTHGKTVAKDRVLLLYSILTGISVNIEEITIKEIKACSAARKRGGLYFPSLITQLWLKANVPYHKDEAIVHNAGAISTLSISRISQGRAVNATKGEAARDGAGSSGQGTTTTTSGTVSPEIAQSLRLLEQRMSLQEIQQYEIQGLLGHMEAQQRQY</sequence>
<name>W9QTD9_9ROSA</name>
<gene>
    <name evidence="3" type="ORF">L484_022412</name>
</gene>
<accession>W9QTD9</accession>
<evidence type="ECO:0000259" key="2">
    <source>
        <dbReference type="Pfam" id="PF20167"/>
    </source>
</evidence>
<dbReference type="Pfam" id="PF20167">
    <property type="entry name" value="Transposase_32"/>
    <property type="match status" value="1"/>
</dbReference>
<feature type="region of interest" description="Disordered" evidence="1">
    <location>
        <begin position="223"/>
        <end position="248"/>
    </location>
</feature>
<reference evidence="4" key="1">
    <citation type="submission" date="2013-01" db="EMBL/GenBank/DDBJ databases">
        <title>Draft Genome Sequence of a Mulberry Tree, Morus notabilis C.K. Schneid.</title>
        <authorList>
            <person name="He N."/>
            <person name="Zhao S."/>
        </authorList>
    </citation>
    <scope>NUCLEOTIDE SEQUENCE</scope>
</reference>
<evidence type="ECO:0000256" key="1">
    <source>
        <dbReference type="SAM" id="MobiDB-lite"/>
    </source>
</evidence>
<evidence type="ECO:0000313" key="3">
    <source>
        <dbReference type="EMBL" id="EXB53755.1"/>
    </source>
</evidence>
<keyword evidence="4" id="KW-1185">Reference proteome</keyword>
<feature type="domain" description="Putative plant transposon protein" evidence="2">
    <location>
        <begin position="13"/>
        <end position="193"/>
    </location>
</feature>
<evidence type="ECO:0000313" key="4">
    <source>
        <dbReference type="Proteomes" id="UP000030645"/>
    </source>
</evidence>
<feature type="compositionally biased region" description="Low complexity" evidence="1">
    <location>
        <begin position="238"/>
        <end position="248"/>
    </location>
</feature>